<comment type="caution">
    <text evidence="2">The sequence shown here is derived from an EMBL/GenBank/DDBJ whole genome shotgun (WGS) entry which is preliminary data.</text>
</comment>
<dbReference type="RefSeq" id="WP_219750729.1">
    <property type="nucleotide sequence ID" value="NZ_JAHXZN010000016.1"/>
</dbReference>
<name>A0ABS7BUE3_9SPHN</name>
<evidence type="ECO:0000313" key="3">
    <source>
        <dbReference type="Proteomes" id="UP000759103"/>
    </source>
</evidence>
<evidence type="ECO:0000256" key="1">
    <source>
        <dbReference type="SAM" id="SignalP"/>
    </source>
</evidence>
<dbReference type="Proteomes" id="UP000759103">
    <property type="component" value="Unassembled WGS sequence"/>
</dbReference>
<dbReference type="EMBL" id="JAHXZN010000016">
    <property type="protein sequence ID" value="MBW6533206.1"/>
    <property type="molecule type" value="Genomic_DNA"/>
</dbReference>
<accession>A0ABS7BUE3</accession>
<reference evidence="2 3" key="1">
    <citation type="submission" date="2021-07" db="EMBL/GenBank/DDBJ databases">
        <title>Sphingomonas sp.</title>
        <authorList>
            <person name="Feng G."/>
            <person name="Li J."/>
            <person name="Pan M."/>
        </authorList>
    </citation>
    <scope>NUCLEOTIDE SEQUENCE [LARGE SCALE GENOMIC DNA]</scope>
    <source>
        <strain evidence="2 3">RRHST34</strain>
    </source>
</reference>
<evidence type="ECO:0000313" key="2">
    <source>
        <dbReference type="EMBL" id="MBW6533206.1"/>
    </source>
</evidence>
<sequence>MMKSLALVGLLALPALASAQTTPAPAAPGPAPQADQRPGAPLDAVNFCYFDGKAFSKGARYMDQVCSAGSGLVSYSAVPGRPAQPLTWVPVPKR</sequence>
<keyword evidence="3" id="KW-1185">Reference proteome</keyword>
<proteinExistence type="predicted"/>
<gene>
    <name evidence="2" type="ORF">KZ820_20890</name>
</gene>
<feature type="signal peptide" evidence="1">
    <location>
        <begin position="1"/>
        <end position="19"/>
    </location>
</feature>
<protein>
    <recommendedName>
        <fullName evidence="4">DUF1496 domain-containing protein</fullName>
    </recommendedName>
</protein>
<keyword evidence="1" id="KW-0732">Signal</keyword>
<evidence type="ECO:0008006" key="4">
    <source>
        <dbReference type="Google" id="ProtNLM"/>
    </source>
</evidence>
<feature type="chain" id="PRO_5047527612" description="DUF1496 domain-containing protein" evidence="1">
    <location>
        <begin position="20"/>
        <end position="94"/>
    </location>
</feature>
<organism evidence="2 3">
    <name type="scientific">Sphingomonas citri</name>
    <dbReference type="NCBI Taxonomy" id="2862499"/>
    <lineage>
        <taxon>Bacteria</taxon>
        <taxon>Pseudomonadati</taxon>
        <taxon>Pseudomonadota</taxon>
        <taxon>Alphaproteobacteria</taxon>
        <taxon>Sphingomonadales</taxon>
        <taxon>Sphingomonadaceae</taxon>
        <taxon>Sphingomonas</taxon>
    </lineage>
</organism>